<comment type="caution">
    <text evidence="1">The sequence shown here is derived from an EMBL/GenBank/DDBJ whole genome shotgun (WGS) entry which is preliminary data.</text>
</comment>
<protein>
    <submittedName>
        <fullName evidence="1">Uncharacterized protein</fullName>
    </submittedName>
</protein>
<organism evidence="1 2">
    <name type="scientific">Trichonephila inaurata madagascariensis</name>
    <dbReference type="NCBI Taxonomy" id="2747483"/>
    <lineage>
        <taxon>Eukaryota</taxon>
        <taxon>Metazoa</taxon>
        <taxon>Ecdysozoa</taxon>
        <taxon>Arthropoda</taxon>
        <taxon>Chelicerata</taxon>
        <taxon>Arachnida</taxon>
        <taxon>Araneae</taxon>
        <taxon>Araneomorphae</taxon>
        <taxon>Entelegynae</taxon>
        <taxon>Araneoidea</taxon>
        <taxon>Nephilidae</taxon>
        <taxon>Trichonephila</taxon>
        <taxon>Trichonephila inaurata</taxon>
    </lineage>
</organism>
<reference evidence="1" key="1">
    <citation type="submission" date="2020-08" db="EMBL/GenBank/DDBJ databases">
        <title>Multicomponent nature underlies the extraordinary mechanical properties of spider dragline silk.</title>
        <authorList>
            <person name="Kono N."/>
            <person name="Nakamura H."/>
            <person name="Mori M."/>
            <person name="Yoshida Y."/>
            <person name="Ohtoshi R."/>
            <person name="Malay A.D."/>
            <person name="Moran D.A.P."/>
            <person name="Tomita M."/>
            <person name="Numata K."/>
            <person name="Arakawa K."/>
        </authorList>
    </citation>
    <scope>NUCLEOTIDE SEQUENCE</scope>
</reference>
<keyword evidence="2" id="KW-1185">Reference proteome</keyword>
<evidence type="ECO:0000313" key="2">
    <source>
        <dbReference type="Proteomes" id="UP000886998"/>
    </source>
</evidence>
<dbReference type="AlphaFoldDB" id="A0A8X7C346"/>
<evidence type="ECO:0000313" key="1">
    <source>
        <dbReference type="EMBL" id="GFY52338.1"/>
    </source>
</evidence>
<dbReference type="EMBL" id="BMAV01008644">
    <property type="protein sequence ID" value="GFY52338.1"/>
    <property type="molecule type" value="Genomic_DNA"/>
</dbReference>
<proteinExistence type="predicted"/>
<name>A0A8X7C346_9ARAC</name>
<gene>
    <name evidence="1" type="primary">AVEN_93984_1</name>
    <name evidence="1" type="ORF">TNIN_286681</name>
</gene>
<dbReference type="Proteomes" id="UP000886998">
    <property type="component" value="Unassembled WGS sequence"/>
</dbReference>
<accession>A0A8X7C346</accession>
<dbReference type="OrthoDB" id="6426813at2759"/>
<sequence length="142" mass="16383">MSIATPGPRLTQAGIIPCCCRNLHNICRDEHDLHCRDYDYWKYNRPIIGMITNYNPNKFLQAVNLHRNQYEIEPRVLFPVRQVNQPFWLKVPQMTVNSICKLTARSHRTTTQIQVSSALEAATGMHPVQLCTEFNEATEKNG</sequence>